<keyword evidence="6" id="KW-0833">Ubl conjugation pathway</keyword>
<proteinExistence type="predicted"/>
<evidence type="ECO:0000256" key="7">
    <source>
        <dbReference type="ARBA" id="ARBA00022833"/>
    </source>
</evidence>
<dbReference type="AlphaFoldDB" id="A0ABD3TUJ3"/>
<dbReference type="Proteomes" id="UP001634393">
    <property type="component" value="Unassembled WGS sequence"/>
</dbReference>
<evidence type="ECO:0000256" key="1">
    <source>
        <dbReference type="ARBA" id="ARBA00000900"/>
    </source>
</evidence>
<evidence type="ECO:0000256" key="8">
    <source>
        <dbReference type="PROSITE-ProRule" id="PRU00175"/>
    </source>
</evidence>
<dbReference type="GO" id="GO:0008270">
    <property type="term" value="F:zinc ion binding"/>
    <property type="evidence" value="ECO:0007669"/>
    <property type="project" value="UniProtKB-KW"/>
</dbReference>
<evidence type="ECO:0000256" key="3">
    <source>
        <dbReference type="ARBA" id="ARBA00022679"/>
    </source>
</evidence>
<feature type="region of interest" description="Disordered" evidence="9">
    <location>
        <begin position="237"/>
        <end position="262"/>
    </location>
</feature>
<organism evidence="11 12">
    <name type="scientific">Penstemon smallii</name>
    <dbReference type="NCBI Taxonomy" id="265156"/>
    <lineage>
        <taxon>Eukaryota</taxon>
        <taxon>Viridiplantae</taxon>
        <taxon>Streptophyta</taxon>
        <taxon>Embryophyta</taxon>
        <taxon>Tracheophyta</taxon>
        <taxon>Spermatophyta</taxon>
        <taxon>Magnoliopsida</taxon>
        <taxon>eudicotyledons</taxon>
        <taxon>Gunneridae</taxon>
        <taxon>Pentapetalae</taxon>
        <taxon>asterids</taxon>
        <taxon>lamiids</taxon>
        <taxon>Lamiales</taxon>
        <taxon>Plantaginaceae</taxon>
        <taxon>Cheloneae</taxon>
        <taxon>Penstemon</taxon>
    </lineage>
</organism>
<dbReference type="GO" id="GO:0016567">
    <property type="term" value="P:protein ubiquitination"/>
    <property type="evidence" value="ECO:0007669"/>
    <property type="project" value="UniProtKB-ARBA"/>
</dbReference>
<keyword evidence="12" id="KW-1185">Reference proteome</keyword>
<dbReference type="PANTHER" id="PTHR15710">
    <property type="entry name" value="E3 UBIQUITIN-PROTEIN LIGASE PRAJA"/>
    <property type="match status" value="1"/>
</dbReference>
<dbReference type="Pfam" id="PF13639">
    <property type="entry name" value="zf-RING_2"/>
    <property type="match status" value="1"/>
</dbReference>
<evidence type="ECO:0000256" key="9">
    <source>
        <dbReference type="SAM" id="MobiDB-lite"/>
    </source>
</evidence>
<dbReference type="InterPro" id="IPR001841">
    <property type="entry name" value="Znf_RING"/>
</dbReference>
<accession>A0ABD3TUJ3</accession>
<keyword evidence="7" id="KW-0862">Zinc</keyword>
<dbReference type="SUPFAM" id="SSF57850">
    <property type="entry name" value="RING/U-box"/>
    <property type="match status" value="1"/>
</dbReference>
<sequence>MDVSSESNLGDSESSNYTYDVLVVNNSSLHALPATCVLCQRNLSSDDDLVPISLCGDCKFLLLEDLETTSPDVYSRRTSLSRRARYGSSESIESLFSQQFSQMINLARQTQSTVLEQDDQSVDGDGATRLVQHTTSTRTTPSGSRRWSRVLSDTESDGFDSLYGDTESNFNFRRYRLFHGEGDTVSHSAYGGDSDASFDGRSFLENENFGHPDRGSDLGSDTDIDPMNAGLYHWNSEDQEEDEDDSEWEEDDIEGNTIHGPLISNGSNDYTNWRNQILPPEVEVTFSRRLRDRIQARTDFFTNFEETEYTENSRRGAPPTAASFIKHMPRVTIKEDQDNLACAICKDSLIVGTVVNQLPCFHFYHPTCILPWLSARNTCPICRYELPTDDKDYEERKRNRGNGSQALDMHQLNVNEDSYLDEPFELDRGRERRELDNADSVGDNGPRENPRNRWLVLAAPIVSVVGISLMLLLGKPSADGRWPTGRIPYRRENGQRRWWSFF</sequence>
<keyword evidence="4" id="KW-0479">Metal-binding</keyword>
<comment type="catalytic activity">
    <reaction evidence="1">
        <text>S-ubiquitinyl-[E2 ubiquitin-conjugating enzyme]-L-cysteine + [acceptor protein]-L-lysine = [E2 ubiquitin-conjugating enzyme]-L-cysteine + N(6)-ubiquitinyl-[acceptor protein]-L-lysine.</text>
        <dbReference type="EC" id="2.3.2.27"/>
    </reaction>
</comment>
<dbReference type="InterPro" id="IPR013083">
    <property type="entry name" value="Znf_RING/FYVE/PHD"/>
</dbReference>
<evidence type="ECO:0000256" key="5">
    <source>
        <dbReference type="ARBA" id="ARBA00022771"/>
    </source>
</evidence>
<reference evidence="11 12" key="1">
    <citation type="submission" date="2024-12" db="EMBL/GenBank/DDBJ databases">
        <title>The unique morphological basis and parallel evolutionary history of personate flowers in Penstemon.</title>
        <authorList>
            <person name="Depatie T.H."/>
            <person name="Wessinger C.A."/>
        </authorList>
    </citation>
    <scope>NUCLEOTIDE SEQUENCE [LARGE SCALE GENOMIC DNA]</scope>
    <source>
        <strain evidence="11">WTNN_2</strain>
        <tissue evidence="11">Leaf</tissue>
    </source>
</reference>
<dbReference type="EMBL" id="JBJXBP010000003">
    <property type="protein sequence ID" value="KAL3839917.1"/>
    <property type="molecule type" value="Genomic_DNA"/>
</dbReference>
<feature type="compositionally biased region" description="Low complexity" evidence="9">
    <location>
        <begin position="134"/>
        <end position="145"/>
    </location>
</feature>
<feature type="region of interest" description="Disordered" evidence="9">
    <location>
        <begin position="115"/>
        <end position="149"/>
    </location>
</feature>
<evidence type="ECO:0000256" key="4">
    <source>
        <dbReference type="ARBA" id="ARBA00022723"/>
    </source>
</evidence>
<evidence type="ECO:0000313" key="11">
    <source>
        <dbReference type="EMBL" id="KAL3839917.1"/>
    </source>
</evidence>
<comment type="caution">
    <text evidence="11">The sequence shown here is derived from an EMBL/GenBank/DDBJ whole genome shotgun (WGS) entry which is preliminary data.</text>
</comment>
<name>A0ABD3TUJ3_9LAMI</name>
<feature type="compositionally biased region" description="Acidic residues" evidence="9">
    <location>
        <begin position="237"/>
        <end position="254"/>
    </location>
</feature>
<dbReference type="PROSITE" id="PS50089">
    <property type="entry name" value="ZF_RING_2"/>
    <property type="match status" value="1"/>
</dbReference>
<evidence type="ECO:0000256" key="2">
    <source>
        <dbReference type="ARBA" id="ARBA00012483"/>
    </source>
</evidence>
<dbReference type="Gene3D" id="3.30.40.10">
    <property type="entry name" value="Zinc/RING finger domain, C3HC4 (zinc finger)"/>
    <property type="match status" value="1"/>
</dbReference>
<keyword evidence="3" id="KW-0808">Transferase</keyword>
<dbReference type="FunFam" id="3.30.40.10:FF:000127">
    <property type="entry name" value="E3 ubiquitin-protein ligase RNF181"/>
    <property type="match status" value="1"/>
</dbReference>
<feature type="domain" description="RING-type" evidence="10">
    <location>
        <begin position="342"/>
        <end position="383"/>
    </location>
</feature>
<protein>
    <recommendedName>
        <fullName evidence="2">RING-type E3 ubiquitin transferase</fullName>
        <ecNumber evidence="2">2.3.2.27</ecNumber>
    </recommendedName>
</protein>
<dbReference type="PANTHER" id="PTHR15710:SF242">
    <property type="entry name" value="OS06G0633500 PROTEIN"/>
    <property type="match status" value="1"/>
</dbReference>
<evidence type="ECO:0000313" key="12">
    <source>
        <dbReference type="Proteomes" id="UP001634393"/>
    </source>
</evidence>
<evidence type="ECO:0000256" key="6">
    <source>
        <dbReference type="ARBA" id="ARBA00022786"/>
    </source>
</evidence>
<keyword evidence="5 8" id="KW-0863">Zinc-finger</keyword>
<dbReference type="SMART" id="SM00184">
    <property type="entry name" value="RING"/>
    <property type="match status" value="1"/>
</dbReference>
<gene>
    <name evidence="11" type="ORF">ACJIZ3_024508</name>
</gene>
<dbReference type="GO" id="GO:0061630">
    <property type="term" value="F:ubiquitin protein ligase activity"/>
    <property type="evidence" value="ECO:0007669"/>
    <property type="project" value="UniProtKB-EC"/>
</dbReference>
<dbReference type="EC" id="2.3.2.27" evidence="2"/>
<evidence type="ECO:0000259" key="10">
    <source>
        <dbReference type="PROSITE" id="PS50089"/>
    </source>
</evidence>